<evidence type="ECO:0000256" key="8">
    <source>
        <dbReference type="SAM" id="Phobius"/>
    </source>
</evidence>
<dbReference type="NCBIfam" id="TIGR02602">
    <property type="entry name" value="8TM_EpsH"/>
    <property type="match status" value="1"/>
</dbReference>
<feature type="transmembrane region" description="Helical" evidence="8">
    <location>
        <begin position="321"/>
        <end position="339"/>
    </location>
</feature>
<dbReference type="NCBIfam" id="TIGR04178">
    <property type="entry name" value="exo_archaeo"/>
    <property type="match status" value="1"/>
</dbReference>
<evidence type="ECO:0000256" key="2">
    <source>
        <dbReference type="ARBA" id="ARBA00022475"/>
    </source>
</evidence>
<proteinExistence type="predicted"/>
<evidence type="ECO:0000256" key="4">
    <source>
        <dbReference type="ARBA" id="ARBA00022692"/>
    </source>
</evidence>
<reference evidence="10 11" key="1">
    <citation type="submission" date="2018-10" db="EMBL/GenBank/DDBJ databases">
        <title>Genomic Encyclopedia of Archaeal and Bacterial Type Strains, Phase II (KMG-II): from individual species to whole genera.</title>
        <authorList>
            <person name="Goeker M."/>
        </authorList>
    </citation>
    <scope>NUCLEOTIDE SEQUENCE [LARGE SCALE GENOMIC DNA]</scope>
    <source>
        <strain evidence="10 11">DSM 29466</strain>
    </source>
</reference>
<keyword evidence="6 8" id="KW-1133">Transmembrane helix</keyword>
<dbReference type="EMBL" id="RCCE01000010">
    <property type="protein sequence ID" value="RLJ36219.1"/>
    <property type="molecule type" value="Genomic_DNA"/>
</dbReference>
<evidence type="ECO:0000256" key="6">
    <source>
        <dbReference type="ARBA" id="ARBA00022989"/>
    </source>
</evidence>
<sequence>MSVTSSNISAAKSFGGFFSWGMLALIAATIGAGFFFADGIDALLTAWQVPEYSHGPLIPVLSALLFLRQLKEFPERPGAIPDRWPGVVLLVFALLIGALGQLSNISDIVAYALILWVGAILLISFGWSTGKHFWPPVLHLVYMLPLPGVIYYKMSTGLQFVSSELGVWFLQQLNVPVFLDGNIIDLGVLKLHVAEACSGLRYLFPILSFSYIFAVLYRGPMWHKAVLLVSAVPITILMNSVRIAVAGVLAQRYGLDWLEGFTHFFEGWVIFLACIILLFLLARIMLFFHPTKMGLIDALDLDTDGLVPQAMRLRLVRASKAMITAAVLMVGAAGLWTLVPDDRAIGAMDRDSFAVFPRSFGDWRQEGPPILLKPRVAKTLKADDYHQVNLVRDANSPAVGLFMAWYRNQGNGGVHSPEICLPGAGWEIAWLERTDIAAQVGSETEFNINRAIIQKGETRMMVYYWFEQKGRRIAWDFAAKFYLMVDGIMTGRVDGGIVRLTTLITPNETDADAEARLNEVLLGVVEPLPRFMPKT</sequence>
<keyword evidence="11" id="KW-1185">Reference proteome</keyword>
<comment type="caution">
    <text evidence="10">The sequence shown here is derived from an EMBL/GenBank/DDBJ whole genome shotgun (WGS) entry which is preliminary data.</text>
</comment>
<dbReference type="InterPro" id="IPR019127">
    <property type="entry name" value="Exosortase"/>
</dbReference>
<feature type="transmembrane region" description="Helical" evidence="8">
    <location>
        <begin position="268"/>
        <end position="288"/>
    </location>
</feature>
<dbReference type="NCBIfam" id="TIGR02914">
    <property type="entry name" value="EpsI_fam"/>
    <property type="match status" value="1"/>
</dbReference>
<name>A0A497VDH3_9RHOB</name>
<evidence type="ECO:0000256" key="1">
    <source>
        <dbReference type="ARBA" id="ARBA00004651"/>
    </source>
</evidence>
<organism evidence="10 11">
    <name type="scientific">Litoreibacter meonggei</name>
    <dbReference type="NCBI Taxonomy" id="1049199"/>
    <lineage>
        <taxon>Bacteria</taxon>
        <taxon>Pseudomonadati</taxon>
        <taxon>Pseudomonadota</taxon>
        <taxon>Alphaproteobacteria</taxon>
        <taxon>Rhodobacterales</taxon>
        <taxon>Roseobacteraceae</taxon>
        <taxon>Litoreibacter</taxon>
    </lineage>
</organism>
<dbReference type="InterPro" id="IPR026392">
    <property type="entry name" value="Exo/Archaeosortase_dom"/>
</dbReference>
<dbReference type="InterPro" id="IPR026491">
    <property type="entry name" value="ExosortD_VPLPA"/>
</dbReference>
<evidence type="ECO:0000256" key="3">
    <source>
        <dbReference type="ARBA" id="ARBA00022670"/>
    </source>
</evidence>
<feature type="domain" description="Methanolan biosynthesis EpsI" evidence="9">
    <location>
        <begin position="325"/>
        <end position="530"/>
    </location>
</feature>
<gene>
    <name evidence="10" type="ORF">BCF46_3909</name>
</gene>
<dbReference type="InterPro" id="IPR014263">
    <property type="entry name" value="Methanolan_biosynth_EpsI"/>
</dbReference>
<protein>
    <submittedName>
        <fullName evidence="10">Exosortase D (VPLPA-CTERM-specific)</fullName>
    </submittedName>
</protein>
<evidence type="ECO:0000313" key="11">
    <source>
        <dbReference type="Proteomes" id="UP000269157"/>
    </source>
</evidence>
<dbReference type="AlphaFoldDB" id="A0A497VDH3"/>
<feature type="transmembrane region" description="Helical" evidence="8">
    <location>
        <begin position="20"/>
        <end position="40"/>
    </location>
</feature>
<dbReference type="NCBIfam" id="TIGR04152">
    <property type="entry name" value="exosort_VPLPA"/>
    <property type="match status" value="1"/>
</dbReference>
<keyword evidence="2" id="KW-1003">Cell membrane</keyword>
<feature type="transmembrane region" description="Helical" evidence="8">
    <location>
        <begin position="225"/>
        <end position="248"/>
    </location>
</feature>
<dbReference type="GO" id="GO:0005886">
    <property type="term" value="C:plasma membrane"/>
    <property type="evidence" value="ECO:0007669"/>
    <property type="project" value="UniProtKB-SubCell"/>
</dbReference>
<dbReference type="OrthoDB" id="9797363at2"/>
<feature type="transmembrane region" description="Helical" evidence="8">
    <location>
        <begin position="82"/>
        <end position="102"/>
    </location>
</feature>
<dbReference type="GO" id="GO:0006508">
    <property type="term" value="P:proteolysis"/>
    <property type="evidence" value="ECO:0007669"/>
    <property type="project" value="UniProtKB-KW"/>
</dbReference>
<keyword evidence="3" id="KW-0645">Protease</keyword>
<feature type="transmembrane region" description="Helical" evidence="8">
    <location>
        <begin position="199"/>
        <end position="218"/>
    </location>
</feature>
<dbReference type="Pfam" id="PF11984">
    <property type="entry name" value="DUF3485"/>
    <property type="match status" value="1"/>
</dbReference>
<evidence type="ECO:0000256" key="5">
    <source>
        <dbReference type="ARBA" id="ARBA00022801"/>
    </source>
</evidence>
<dbReference type="Pfam" id="PF09721">
    <property type="entry name" value="Exosortase_EpsH"/>
    <property type="match status" value="1"/>
</dbReference>
<comment type="subcellular location">
    <subcellularLocation>
        <location evidence="1">Cell membrane</location>
        <topology evidence="1">Multi-pass membrane protein</topology>
    </subcellularLocation>
</comment>
<dbReference type="RefSeq" id="WP_121028332.1">
    <property type="nucleotide sequence ID" value="NZ_RCCE01000010.1"/>
</dbReference>
<keyword evidence="4 8" id="KW-0812">Transmembrane</keyword>
<dbReference type="InterPro" id="IPR013426">
    <property type="entry name" value="EpsH-like"/>
</dbReference>
<evidence type="ECO:0000256" key="7">
    <source>
        <dbReference type="ARBA" id="ARBA00023136"/>
    </source>
</evidence>
<evidence type="ECO:0000313" key="10">
    <source>
        <dbReference type="EMBL" id="RLJ36219.1"/>
    </source>
</evidence>
<keyword evidence="5" id="KW-0378">Hydrolase</keyword>
<feature type="transmembrane region" description="Helical" evidence="8">
    <location>
        <begin position="108"/>
        <end position="126"/>
    </location>
</feature>
<accession>A0A497VDH3</accession>
<keyword evidence="7 8" id="KW-0472">Membrane</keyword>
<evidence type="ECO:0000259" key="9">
    <source>
        <dbReference type="Pfam" id="PF11984"/>
    </source>
</evidence>
<dbReference type="Proteomes" id="UP000269157">
    <property type="component" value="Unassembled WGS sequence"/>
</dbReference>
<dbReference type="GO" id="GO:0008233">
    <property type="term" value="F:peptidase activity"/>
    <property type="evidence" value="ECO:0007669"/>
    <property type="project" value="UniProtKB-KW"/>
</dbReference>